<dbReference type="PANTHER" id="PTHR43077:SF10">
    <property type="entry name" value="TRANSPORT PERMEASE PROTEIN"/>
    <property type="match status" value="1"/>
</dbReference>
<keyword evidence="4 5" id="KW-0472">Membrane</keyword>
<dbReference type="PATRIC" id="fig|55758.3.peg.1468"/>
<dbReference type="Proteomes" id="UP000077066">
    <property type="component" value="Unassembled WGS sequence"/>
</dbReference>
<dbReference type="InterPro" id="IPR051328">
    <property type="entry name" value="T7SS_ABC-Transporter"/>
</dbReference>
<evidence type="ECO:0000256" key="3">
    <source>
        <dbReference type="ARBA" id="ARBA00022989"/>
    </source>
</evidence>
<organism evidence="6 7">
    <name type="scientific">Methanobrevibacter filiformis</name>
    <dbReference type="NCBI Taxonomy" id="55758"/>
    <lineage>
        <taxon>Archaea</taxon>
        <taxon>Methanobacteriati</taxon>
        <taxon>Methanobacteriota</taxon>
        <taxon>Methanomada group</taxon>
        <taxon>Methanobacteria</taxon>
        <taxon>Methanobacteriales</taxon>
        <taxon>Methanobacteriaceae</taxon>
        <taxon>Methanobrevibacter</taxon>
    </lineage>
</organism>
<evidence type="ECO:0000256" key="2">
    <source>
        <dbReference type="ARBA" id="ARBA00022692"/>
    </source>
</evidence>
<dbReference type="RefSeq" id="WP_066972844.1">
    <property type="nucleotide sequence ID" value="NZ_LWMT01000239.1"/>
</dbReference>
<evidence type="ECO:0000256" key="4">
    <source>
        <dbReference type="ARBA" id="ARBA00023136"/>
    </source>
</evidence>
<dbReference type="PANTHER" id="PTHR43077">
    <property type="entry name" value="TRANSPORT PERMEASE YVFS-RELATED"/>
    <property type="match status" value="1"/>
</dbReference>
<comment type="subcellular location">
    <subcellularLocation>
        <location evidence="1">Membrane</location>
        <topology evidence="1">Multi-pass membrane protein</topology>
    </subcellularLocation>
</comment>
<dbReference type="GO" id="GO:0016020">
    <property type="term" value="C:membrane"/>
    <property type="evidence" value="ECO:0007669"/>
    <property type="project" value="UniProtKB-SubCell"/>
</dbReference>
<dbReference type="AlphaFoldDB" id="A0A166AF31"/>
<gene>
    <name evidence="6" type="ORF">MBFIL_12870</name>
</gene>
<evidence type="ECO:0000313" key="7">
    <source>
        <dbReference type="Proteomes" id="UP000077066"/>
    </source>
</evidence>
<evidence type="ECO:0000313" key="6">
    <source>
        <dbReference type="EMBL" id="KZX11949.1"/>
    </source>
</evidence>
<evidence type="ECO:0000256" key="5">
    <source>
        <dbReference type="SAM" id="Phobius"/>
    </source>
</evidence>
<protein>
    <submittedName>
        <fullName evidence="6">Uncharacterized protein</fullName>
    </submittedName>
</protein>
<feature type="transmembrane region" description="Helical" evidence="5">
    <location>
        <begin position="20"/>
        <end position="42"/>
    </location>
</feature>
<keyword evidence="2 5" id="KW-0812">Transmembrane</keyword>
<evidence type="ECO:0000256" key="1">
    <source>
        <dbReference type="ARBA" id="ARBA00004141"/>
    </source>
</evidence>
<keyword evidence="3 5" id="KW-1133">Transmembrane helix</keyword>
<proteinExistence type="predicted"/>
<name>A0A166AF31_9EURY</name>
<accession>A0A166AF31</accession>
<keyword evidence="7" id="KW-1185">Reference proteome</keyword>
<comment type="caution">
    <text evidence="6">The sequence shown here is derived from an EMBL/GenBank/DDBJ whole genome shotgun (WGS) entry which is preliminary data.</text>
</comment>
<reference evidence="6 7" key="1">
    <citation type="submission" date="2016-04" db="EMBL/GenBank/DDBJ databases">
        <title>Genome sequence of Methanobrevibacter filiformis DSM 11501.</title>
        <authorList>
            <person name="Poehlein A."/>
            <person name="Seedorf H."/>
            <person name="Daniel R."/>
        </authorList>
    </citation>
    <scope>NUCLEOTIDE SEQUENCE [LARGE SCALE GENOMIC DNA]</scope>
    <source>
        <strain evidence="6 7">DSM 11501</strain>
    </source>
</reference>
<sequence length="70" mass="8024">MIKKIIKKDLKNISKSKLLIIFFIAIVIVPSLYSIVNIVAFWDPYNNLDQMNVGIVNYDDGEIGRIVINK</sequence>
<dbReference type="EMBL" id="LWMT01000239">
    <property type="protein sequence ID" value="KZX11949.1"/>
    <property type="molecule type" value="Genomic_DNA"/>
</dbReference>
<dbReference type="STRING" id="55758.MBFIL_12870"/>